<comment type="similarity">
    <text evidence="1">Belongs to the CpsD/CapB family.</text>
</comment>
<dbReference type="InterPro" id="IPR027417">
    <property type="entry name" value="P-loop_NTPase"/>
</dbReference>
<keyword evidence="6" id="KW-0067">ATP-binding</keyword>
<dbReference type="GO" id="GO:0004715">
    <property type="term" value="F:non-membrane spanning protein tyrosine kinase activity"/>
    <property type="evidence" value="ECO:0007669"/>
    <property type="project" value="UniProtKB-EC"/>
</dbReference>
<reference evidence="13" key="1">
    <citation type="submission" date="2022-08" db="EMBL/GenBank/DDBJ databases">
        <authorList>
            <person name="Zhang D."/>
        </authorList>
    </citation>
    <scope>NUCLEOTIDE SEQUENCE</scope>
    <source>
        <strain evidence="13">XJ19-11</strain>
    </source>
</reference>
<dbReference type="RefSeq" id="WP_258424338.1">
    <property type="nucleotide sequence ID" value="NZ_JANSUY010000015.1"/>
</dbReference>
<feature type="transmembrane region" description="Helical" evidence="10">
    <location>
        <begin position="21"/>
        <end position="40"/>
    </location>
</feature>
<dbReference type="InterPro" id="IPR032807">
    <property type="entry name" value="GNVR"/>
</dbReference>
<keyword evidence="4" id="KW-0547">Nucleotide-binding</keyword>
<dbReference type="PANTHER" id="PTHR32309">
    <property type="entry name" value="TYROSINE-PROTEIN KINASE"/>
    <property type="match status" value="1"/>
</dbReference>
<dbReference type="InterPro" id="IPR025669">
    <property type="entry name" value="AAA_dom"/>
</dbReference>
<dbReference type="PANTHER" id="PTHR32309:SF13">
    <property type="entry name" value="FERRIC ENTEROBACTIN TRANSPORT PROTEIN FEPE"/>
    <property type="match status" value="1"/>
</dbReference>
<evidence type="ECO:0000313" key="13">
    <source>
        <dbReference type="EMBL" id="MCR9016493.1"/>
    </source>
</evidence>
<evidence type="ECO:0000256" key="9">
    <source>
        <dbReference type="SAM" id="Coils"/>
    </source>
</evidence>
<feature type="coiled-coil region" evidence="9">
    <location>
        <begin position="412"/>
        <end position="439"/>
    </location>
</feature>
<dbReference type="Proteomes" id="UP001142175">
    <property type="component" value="Unassembled WGS sequence"/>
</dbReference>
<evidence type="ECO:0000256" key="6">
    <source>
        <dbReference type="ARBA" id="ARBA00022840"/>
    </source>
</evidence>
<evidence type="ECO:0000256" key="10">
    <source>
        <dbReference type="SAM" id="Phobius"/>
    </source>
</evidence>
<dbReference type="GO" id="GO:0005886">
    <property type="term" value="C:plasma membrane"/>
    <property type="evidence" value="ECO:0007669"/>
    <property type="project" value="TreeGrafter"/>
</dbReference>
<evidence type="ECO:0000256" key="7">
    <source>
        <dbReference type="ARBA" id="ARBA00023137"/>
    </source>
</evidence>
<dbReference type="InterPro" id="IPR005702">
    <property type="entry name" value="Wzc-like_C"/>
</dbReference>
<name>A0A9X2P5Q4_9BACT</name>
<evidence type="ECO:0000256" key="2">
    <source>
        <dbReference type="ARBA" id="ARBA00011903"/>
    </source>
</evidence>
<keyword evidence="3 13" id="KW-0808">Transferase</keyword>
<evidence type="ECO:0000256" key="3">
    <source>
        <dbReference type="ARBA" id="ARBA00022679"/>
    </source>
</evidence>
<dbReference type="NCBIfam" id="TIGR01007">
    <property type="entry name" value="eps_fam"/>
    <property type="match status" value="1"/>
</dbReference>
<dbReference type="EC" id="2.7.10.2" evidence="2"/>
<evidence type="ECO:0000256" key="4">
    <source>
        <dbReference type="ARBA" id="ARBA00022741"/>
    </source>
</evidence>
<evidence type="ECO:0000259" key="12">
    <source>
        <dbReference type="Pfam" id="PF13807"/>
    </source>
</evidence>
<keyword evidence="5" id="KW-0418">Kinase</keyword>
<gene>
    <name evidence="13" type="ORF">NU887_15730</name>
</gene>
<comment type="catalytic activity">
    <reaction evidence="8">
        <text>L-tyrosyl-[protein] + ATP = O-phospho-L-tyrosyl-[protein] + ADP + H(+)</text>
        <dbReference type="Rhea" id="RHEA:10596"/>
        <dbReference type="Rhea" id="RHEA-COMP:10136"/>
        <dbReference type="Rhea" id="RHEA-COMP:20101"/>
        <dbReference type="ChEBI" id="CHEBI:15378"/>
        <dbReference type="ChEBI" id="CHEBI:30616"/>
        <dbReference type="ChEBI" id="CHEBI:46858"/>
        <dbReference type="ChEBI" id="CHEBI:61978"/>
        <dbReference type="ChEBI" id="CHEBI:456216"/>
        <dbReference type="EC" id="2.7.10.2"/>
    </reaction>
</comment>
<sequence length="790" mass="89739">MNGIEKKEQAFDPFKFLIKYFKYWPFIFGSVLLFSAMAFFHNMTTPPIYQVEGKFFIKDESNANGILNLTGLNRQNALNLEQWVVNQAIFLKSKPVSERALARLDFNVDYFEPGMFTDTEIYKASPIHVEVDWNHAQILADKIKISWTDSKTFKVSFPGSSYYHYIPGSAGIEIDISDSEEFSTKFQEFTDNPLLRIKVTMTKNLPEGEVLIELRSKGSLLSQYTGDNFQVFAAEQMSSVLSLSLIASHPEKGSDYLNSLMEVFLDMELEEKNRIARNTVDFIDSQIEGVQDTLSRFEDNLQSFRSSNRTYDVASESNTVFQKMTILDTELSRERVSKVYFDELISYLQKGSFEQIIAPSGLGISDPTLNSLISNLITLQSERSNLLFSQTEASPRVREISRKIQDVSSSILELVRNLSNSSQMKINELENRINSINQQFSRLPSTEQNLVRIQRGRNLNESIYNFLQQRRAEAAISMASTFAANKIVEYARPSSEPIQTKRTAWYLLLGIFGFIFPIVLLFIRDLVDKKVNDAKDLEDSINVPLVAKIPLNKHLDSLAVLNEPRSAIAESFRALKTNLSFVVPLNRQLTLAVSSTLAGEGKTFVAINLASIYAMNQKKTILISCDMFKPNAMRGFELERKIGLSNYLSEQVDSIFEIIQSSKYPNLDIIYAGVIPPNPSDLLGSERFGFLIEQLKPIYDVIVLDTPPVGLISQSLEVTKHVDLITFVLRYNFSEKSFVDDLNDLKSKKGLQNVYAILNAIPEKELTYKGYDYGYYETRKTKKTESPVKA</sequence>
<feature type="transmembrane region" description="Helical" evidence="10">
    <location>
        <begin position="504"/>
        <end position="523"/>
    </location>
</feature>
<keyword evidence="10" id="KW-1133">Transmembrane helix</keyword>
<dbReference type="Gene3D" id="3.40.50.300">
    <property type="entry name" value="P-loop containing nucleotide triphosphate hydrolases"/>
    <property type="match status" value="1"/>
</dbReference>
<keyword evidence="10" id="KW-0812">Transmembrane</keyword>
<keyword evidence="7" id="KW-0829">Tyrosine-protein kinase</keyword>
<dbReference type="AlphaFoldDB" id="A0A9X2P5Q4"/>
<dbReference type="GO" id="GO:0005524">
    <property type="term" value="F:ATP binding"/>
    <property type="evidence" value="ECO:0007669"/>
    <property type="project" value="UniProtKB-KW"/>
</dbReference>
<dbReference type="Pfam" id="PF13614">
    <property type="entry name" value="AAA_31"/>
    <property type="match status" value="1"/>
</dbReference>
<feature type="domain" description="AAA" evidence="11">
    <location>
        <begin position="592"/>
        <end position="709"/>
    </location>
</feature>
<keyword evidence="10" id="KW-0472">Membrane</keyword>
<dbReference type="SUPFAM" id="SSF52540">
    <property type="entry name" value="P-loop containing nucleoside triphosphate hydrolases"/>
    <property type="match status" value="1"/>
</dbReference>
<accession>A0A9X2P5Q4</accession>
<evidence type="ECO:0000256" key="5">
    <source>
        <dbReference type="ARBA" id="ARBA00022777"/>
    </source>
</evidence>
<feature type="domain" description="Tyrosine-protein kinase G-rich" evidence="12">
    <location>
        <begin position="446"/>
        <end position="525"/>
    </location>
</feature>
<evidence type="ECO:0000313" key="14">
    <source>
        <dbReference type="Proteomes" id="UP001142175"/>
    </source>
</evidence>
<dbReference type="InterPro" id="IPR050445">
    <property type="entry name" value="Bact_polysacc_biosynth/exp"/>
</dbReference>
<dbReference type="Pfam" id="PF13807">
    <property type="entry name" value="GNVR"/>
    <property type="match status" value="1"/>
</dbReference>
<keyword evidence="14" id="KW-1185">Reference proteome</keyword>
<evidence type="ECO:0000259" key="11">
    <source>
        <dbReference type="Pfam" id="PF13614"/>
    </source>
</evidence>
<organism evidence="13 14">
    <name type="scientific">Aquiflexum gelatinilyticum</name>
    <dbReference type="NCBI Taxonomy" id="2961943"/>
    <lineage>
        <taxon>Bacteria</taxon>
        <taxon>Pseudomonadati</taxon>
        <taxon>Bacteroidota</taxon>
        <taxon>Cytophagia</taxon>
        <taxon>Cytophagales</taxon>
        <taxon>Cyclobacteriaceae</taxon>
        <taxon>Aquiflexum</taxon>
    </lineage>
</organism>
<protein>
    <recommendedName>
        <fullName evidence="2">non-specific protein-tyrosine kinase</fullName>
        <ecNumber evidence="2">2.7.10.2</ecNumber>
    </recommendedName>
</protein>
<dbReference type="CDD" id="cd05387">
    <property type="entry name" value="BY-kinase"/>
    <property type="match status" value="1"/>
</dbReference>
<evidence type="ECO:0000256" key="1">
    <source>
        <dbReference type="ARBA" id="ARBA00007316"/>
    </source>
</evidence>
<comment type="caution">
    <text evidence="13">The sequence shown here is derived from an EMBL/GenBank/DDBJ whole genome shotgun (WGS) entry which is preliminary data.</text>
</comment>
<evidence type="ECO:0000256" key="8">
    <source>
        <dbReference type="ARBA" id="ARBA00051245"/>
    </source>
</evidence>
<keyword evidence="9" id="KW-0175">Coiled coil</keyword>
<dbReference type="EMBL" id="JANSUY010000015">
    <property type="protein sequence ID" value="MCR9016493.1"/>
    <property type="molecule type" value="Genomic_DNA"/>
</dbReference>
<proteinExistence type="inferred from homology"/>